<dbReference type="AlphaFoldDB" id="A0A921LTF1"/>
<reference evidence="3" key="4">
    <citation type="submission" date="2023-08" db="EMBL/GenBank/DDBJ databases">
        <title>Identification and characterization of horizontal gene transfer across gut microbiota members of farm animals based on homology search.</title>
        <authorList>
            <person name="Schwarzerova J."/>
            <person name="Nykrynova M."/>
            <person name="Jureckova K."/>
            <person name="Cejkova D."/>
            <person name="Rychlik I."/>
        </authorList>
    </citation>
    <scope>NUCLEOTIDE SEQUENCE</scope>
    <source>
        <strain evidence="3">15_COKtk</strain>
        <strain evidence="2">176_SSukc20</strain>
    </source>
</reference>
<evidence type="ECO:0000313" key="1">
    <source>
        <dbReference type="EMBL" id="HJG31228.1"/>
    </source>
</evidence>
<organism evidence="1 4">
    <name type="scientific">Collinsella ihumii</name>
    <dbReference type="NCBI Taxonomy" id="1720204"/>
    <lineage>
        <taxon>Bacteria</taxon>
        <taxon>Bacillati</taxon>
        <taxon>Actinomycetota</taxon>
        <taxon>Coriobacteriia</taxon>
        <taxon>Coriobacteriales</taxon>
        <taxon>Coriobacteriaceae</taxon>
        <taxon>Collinsella</taxon>
    </lineage>
</organism>
<keyword evidence="1" id="KW-0067">ATP-binding</keyword>
<dbReference type="EMBL" id="JAUEIQ010000006">
    <property type="protein sequence ID" value="MDN0064052.1"/>
    <property type="molecule type" value="Genomic_DNA"/>
</dbReference>
<dbReference type="RefSeq" id="WP_066832316.1">
    <property type="nucleotide sequence ID" value="NZ_CABKVW010000009.1"/>
</dbReference>
<sequence>MNNAPAPIRLTVSADPHLARLVRMTAANVAMLSSMSVDRVEDIRMAAEEAFIYACAAKPMGELPISFEVDDEHVAMTFELGDVAFDEISVDTETSVYADLILGAVCDSYEKRENPSALHLMLKADV</sequence>
<protein>
    <submittedName>
        <fullName evidence="1">ATP-binding protein</fullName>
    </submittedName>
</protein>
<evidence type="ECO:0000313" key="3">
    <source>
        <dbReference type="EMBL" id="MDN0068279.1"/>
    </source>
</evidence>
<dbReference type="Proteomes" id="UP001168435">
    <property type="component" value="Unassembled WGS sequence"/>
</dbReference>
<gene>
    <name evidence="1" type="ORF">K8U80_07510</name>
    <name evidence="2" type="ORF">QVN30_06995</name>
    <name evidence="3" type="ORF">QVN40_01005</name>
</gene>
<dbReference type="EMBL" id="DYVF01000046">
    <property type="protein sequence ID" value="HJG31228.1"/>
    <property type="molecule type" value="Genomic_DNA"/>
</dbReference>
<keyword evidence="1" id="KW-0547">Nucleotide-binding</keyword>
<accession>A0A921LTF1</accession>
<dbReference type="EMBL" id="JAUEIR010000001">
    <property type="protein sequence ID" value="MDN0068279.1"/>
    <property type="molecule type" value="Genomic_DNA"/>
</dbReference>
<name>A0A921LTF1_9ACTN</name>
<dbReference type="Proteomes" id="UP001168505">
    <property type="component" value="Unassembled WGS sequence"/>
</dbReference>
<evidence type="ECO:0000313" key="4">
    <source>
        <dbReference type="Proteomes" id="UP000746751"/>
    </source>
</evidence>
<dbReference type="Proteomes" id="UP000746751">
    <property type="component" value="Unassembled WGS sequence"/>
</dbReference>
<proteinExistence type="predicted"/>
<dbReference type="GO" id="GO:0005524">
    <property type="term" value="F:ATP binding"/>
    <property type="evidence" value="ECO:0007669"/>
    <property type="project" value="UniProtKB-KW"/>
</dbReference>
<reference evidence="2" key="3">
    <citation type="submission" date="2023-06" db="EMBL/GenBank/DDBJ databases">
        <authorList>
            <person name="Zeman M."/>
            <person name="Kubasova T."/>
            <person name="Jahodarova E."/>
            <person name="Nykrynova M."/>
            <person name="Rychlik I."/>
        </authorList>
    </citation>
    <scope>NUCLEOTIDE SEQUENCE</scope>
    <source>
        <strain evidence="3">15_COKtk</strain>
        <strain evidence="2">176_SSukc20</strain>
    </source>
</reference>
<evidence type="ECO:0000313" key="5">
    <source>
        <dbReference type="Proteomes" id="UP001168435"/>
    </source>
</evidence>
<reference evidence="1" key="1">
    <citation type="journal article" date="2021" name="PeerJ">
        <title>Extensive microbial diversity within the chicken gut microbiome revealed by metagenomics and culture.</title>
        <authorList>
            <person name="Gilroy R."/>
            <person name="Ravi A."/>
            <person name="Getino M."/>
            <person name="Pursley I."/>
            <person name="Horton D.L."/>
            <person name="Alikhan N.F."/>
            <person name="Baker D."/>
            <person name="Gharbi K."/>
            <person name="Hall N."/>
            <person name="Watson M."/>
            <person name="Adriaenssens E.M."/>
            <person name="Foster-Nyarko E."/>
            <person name="Jarju S."/>
            <person name="Secka A."/>
            <person name="Antonio M."/>
            <person name="Oren A."/>
            <person name="Chaudhuri R.R."/>
            <person name="La Ragione R."/>
            <person name="Hildebrand F."/>
            <person name="Pallen M.J."/>
        </authorList>
    </citation>
    <scope>NUCLEOTIDE SEQUENCE</scope>
    <source>
        <strain evidence="1">ChiGjej2B2-7701</strain>
    </source>
</reference>
<reference evidence="1" key="2">
    <citation type="submission" date="2021-09" db="EMBL/GenBank/DDBJ databases">
        <authorList>
            <person name="Gilroy R."/>
        </authorList>
    </citation>
    <scope>NUCLEOTIDE SEQUENCE</scope>
    <source>
        <strain evidence="1">ChiGjej2B2-7701</strain>
    </source>
</reference>
<evidence type="ECO:0000313" key="2">
    <source>
        <dbReference type="EMBL" id="MDN0064052.1"/>
    </source>
</evidence>
<keyword evidence="5" id="KW-1185">Reference proteome</keyword>
<comment type="caution">
    <text evidence="1">The sequence shown here is derived from an EMBL/GenBank/DDBJ whole genome shotgun (WGS) entry which is preliminary data.</text>
</comment>